<evidence type="ECO:0000259" key="1">
    <source>
        <dbReference type="Pfam" id="PF04149"/>
    </source>
</evidence>
<keyword evidence="3" id="KW-1185">Reference proteome</keyword>
<reference evidence="2" key="1">
    <citation type="submission" date="2022-08" db="EMBL/GenBank/DDBJ databases">
        <authorList>
            <person name="Tistechok S."/>
            <person name="Samborskyy M."/>
            <person name="Roman I."/>
        </authorList>
    </citation>
    <scope>NUCLEOTIDE SEQUENCE</scope>
    <source>
        <strain evidence="2">DSM 103496</strain>
    </source>
</reference>
<comment type="caution">
    <text evidence="2">The sequence shown here is derived from an EMBL/GenBank/DDBJ whole genome shotgun (WGS) entry which is preliminary data.</text>
</comment>
<dbReference type="EMBL" id="JANYMP010000016">
    <property type="protein sequence ID" value="MCS7481095.1"/>
    <property type="molecule type" value="Genomic_DNA"/>
</dbReference>
<dbReference type="Pfam" id="PF04149">
    <property type="entry name" value="DUF397"/>
    <property type="match status" value="1"/>
</dbReference>
<sequence>MDLNWRKSSYSGDPNGSCVEVAQPGPGVLVRDSKNSTGPVLAFSVVQWRAFLEALD</sequence>
<dbReference type="Proteomes" id="UP001141259">
    <property type="component" value="Unassembled WGS sequence"/>
</dbReference>
<proteinExistence type="predicted"/>
<protein>
    <submittedName>
        <fullName evidence="2">DUF397 domain-containing protein</fullName>
    </submittedName>
</protein>
<gene>
    <name evidence="2" type="ORF">NZH93_29930</name>
</gene>
<feature type="domain" description="DUF397" evidence="1">
    <location>
        <begin position="3"/>
        <end position="55"/>
    </location>
</feature>
<name>A0A9X3AIW4_9PSEU</name>
<evidence type="ECO:0000313" key="2">
    <source>
        <dbReference type="EMBL" id="MCS7481095.1"/>
    </source>
</evidence>
<organism evidence="2 3">
    <name type="scientific">Umezawaea endophytica</name>
    <dbReference type="NCBI Taxonomy" id="1654476"/>
    <lineage>
        <taxon>Bacteria</taxon>
        <taxon>Bacillati</taxon>
        <taxon>Actinomycetota</taxon>
        <taxon>Actinomycetes</taxon>
        <taxon>Pseudonocardiales</taxon>
        <taxon>Pseudonocardiaceae</taxon>
        <taxon>Umezawaea</taxon>
    </lineage>
</organism>
<evidence type="ECO:0000313" key="3">
    <source>
        <dbReference type="Proteomes" id="UP001141259"/>
    </source>
</evidence>
<accession>A0A9X3AIW4</accession>
<dbReference type="InterPro" id="IPR007278">
    <property type="entry name" value="DUF397"/>
</dbReference>
<dbReference type="RefSeq" id="WP_259626584.1">
    <property type="nucleotide sequence ID" value="NZ_JANYMP010000016.1"/>
</dbReference>
<dbReference type="AlphaFoldDB" id="A0A9X3AIW4"/>